<dbReference type="GO" id="GO:0006783">
    <property type="term" value="P:heme biosynthetic process"/>
    <property type="evidence" value="ECO:0007669"/>
    <property type="project" value="UniProtKB-UniRule"/>
</dbReference>
<dbReference type="HAMAP" id="MF_00323">
    <property type="entry name" value="Ferrochelatase"/>
    <property type="match status" value="1"/>
</dbReference>
<comment type="pathway">
    <text evidence="7 8">Porphyrin-containing compound metabolism; protoheme biosynthesis; protoheme from protoporphyrin-IX: step 1/1.</text>
</comment>
<evidence type="ECO:0000256" key="3">
    <source>
        <dbReference type="ARBA" id="ARBA00023133"/>
    </source>
</evidence>
<dbReference type="GO" id="GO:0005737">
    <property type="term" value="C:cytoplasm"/>
    <property type="evidence" value="ECO:0007669"/>
    <property type="project" value="UniProtKB-SubCell"/>
</dbReference>
<dbReference type="InterPro" id="IPR033644">
    <property type="entry name" value="Ferrochelatase_C"/>
</dbReference>
<dbReference type="NCBIfam" id="TIGR00109">
    <property type="entry name" value="hemH"/>
    <property type="match status" value="1"/>
</dbReference>
<evidence type="ECO:0000256" key="2">
    <source>
        <dbReference type="ARBA" id="ARBA00023004"/>
    </source>
</evidence>
<keyword evidence="7 8" id="KW-0963">Cytoplasm</keyword>
<dbReference type="GO" id="GO:0004325">
    <property type="term" value="F:ferrochelatase activity"/>
    <property type="evidence" value="ECO:0007669"/>
    <property type="project" value="UniProtKB-UniRule"/>
</dbReference>
<dbReference type="GO" id="GO:0046872">
    <property type="term" value="F:metal ion binding"/>
    <property type="evidence" value="ECO:0007669"/>
    <property type="project" value="UniProtKB-KW"/>
</dbReference>
<dbReference type="OrthoDB" id="9809741at2"/>
<keyword evidence="2 7" id="KW-0408">Iron</keyword>
<dbReference type="UniPathway" id="UPA00252">
    <property type="reaction ID" value="UER00325"/>
</dbReference>
<dbReference type="SUPFAM" id="SSF53800">
    <property type="entry name" value="Chelatase"/>
    <property type="match status" value="1"/>
</dbReference>
<keyword evidence="7" id="KW-0479">Metal-binding</keyword>
<dbReference type="RefSeq" id="WP_096462705.1">
    <property type="nucleotide sequence ID" value="NZ_AP014936.1"/>
</dbReference>
<dbReference type="EMBL" id="AP014936">
    <property type="protein sequence ID" value="BAU50398.1"/>
    <property type="molecule type" value="Genomic_DNA"/>
</dbReference>
<evidence type="ECO:0000256" key="4">
    <source>
        <dbReference type="ARBA" id="ARBA00023239"/>
    </source>
</evidence>
<sequence>MDRRPAVVLLNLGGPDSLGAVRPFLYNLFADPDIFKFPLGAVLQKPLAALIAWRRAPEAAKGYAAIGGKSPLLENTLVQAQALQHALADEEDKLARVAGTRRALPAGSDNAPLADVHVCMRYWHPMAPEVVGRLKAAGYTRVVLLPLYPQYSVTTTGSSYNDFRRACERASYRPELRLIREWYDDADYHQAIVDSIENEMSRFPVPDPERIELLFSAHGLPKKVVDAGDPYRDHIEATYAAVRSRLGWPHVALCYQSRVGPLEWLRPYTDDVIREKAAAGTKQMLVYPIAFVSDHVETLFELGITYAELARKRGIAHYRVAPALNAHPLLIRALARRVREALA</sequence>
<dbReference type="EC" id="4.98.1.1" evidence="7 8"/>
<protein>
    <recommendedName>
        <fullName evidence="7 8">Ferrochelatase</fullName>
        <ecNumber evidence="7 8">4.98.1.1</ecNumber>
    </recommendedName>
    <alternativeName>
        <fullName evidence="7">Heme synthase</fullName>
    </alternativeName>
    <alternativeName>
        <fullName evidence="7">Protoheme ferro-lyase</fullName>
    </alternativeName>
</protein>
<organism evidence="9 10">
    <name type="scientific">Sulfurifustis variabilis</name>
    <dbReference type="NCBI Taxonomy" id="1675686"/>
    <lineage>
        <taxon>Bacteria</taxon>
        <taxon>Pseudomonadati</taxon>
        <taxon>Pseudomonadota</taxon>
        <taxon>Gammaproteobacteria</taxon>
        <taxon>Acidiferrobacterales</taxon>
        <taxon>Acidiferrobacteraceae</taxon>
        <taxon>Sulfurifustis</taxon>
    </lineage>
</organism>
<dbReference type="InterPro" id="IPR019772">
    <property type="entry name" value="Ferrochelatase_AS"/>
</dbReference>
<dbReference type="Proteomes" id="UP000218899">
    <property type="component" value="Chromosome"/>
</dbReference>
<dbReference type="Pfam" id="PF00762">
    <property type="entry name" value="Ferrochelatase"/>
    <property type="match status" value="1"/>
</dbReference>
<proteinExistence type="inferred from homology"/>
<evidence type="ECO:0000256" key="1">
    <source>
        <dbReference type="ARBA" id="ARBA00007718"/>
    </source>
</evidence>
<feature type="binding site" evidence="7">
    <location>
        <position position="218"/>
    </location>
    <ligand>
        <name>Fe(2+)</name>
        <dbReference type="ChEBI" id="CHEBI:29033"/>
    </ligand>
</feature>
<keyword evidence="10" id="KW-1185">Reference proteome</keyword>
<keyword evidence="3 7" id="KW-0350">Heme biosynthesis</keyword>
<evidence type="ECO:0000256" key="6">
    <source>
        <dbReference type="ARBA" id="ARBA00024536"/>
    </source>
</evidence>
<dbReference type="AlphaFoldDB" id="A0A1C7AG18"/>
<evidence type="ECO:0000256" key="8">
    <source>
        <dbReference type="RuleBase" id="RU000607"/>
    </source>
</evidence>
<comment type="function">
    <text evidence="7 8">Catalyzes the ferrous insertion into protoporphyrin IX.</text>
</comment>
<dbReference type="InterPro" id="IPR001015">
    <property type="entry name" value="Ferrochelatase"/>
</dbReference>
<comment type="similarity">
    <text evidence="1 7 8">Belongs to the ferrochelatase family.</text>
</comment>
<evidence type="ECO:0000313" key="9">
    <source>
        <dbReference type="EMBL" id="BAU50398.1"/>
    </source>
</evidence>
<comment type="catalytic activity">
    <reaction evidence="7 8">
        <text>heme b + 2 H(+) = protoporphyrin IX + Fe(2+)</text>
        <dbReference type="Rhea" id="RHEA:22584"/>
        <dbReference type="ChEBI" id="CHEBI:15378"/>
        <dbReference type="ChEBI" id="CHEBI:29033"/>
        <dbReference type="ChEBI" id="CHEBI:57306"/>
        <dbReference type="ChEBI" id="CHEBI:60344"/>
        <dbReference type="EC" id="4.98.1.1"/>
    </reaction>
</comment>
<feature type="binding site" evidence="7">
    <location>
        <position position="297"/>
    </location>
    <ligand>
        <name>Fe(2+)</name>
        <dbReference type="ChEBI" id="CHEBI:29033"/>
    </ligand>
</feature>
<dbReference type="PANTHER" id="PTHR11108:SF1">
    <property type="entry name" value="FERROCHELATASE, MITOCHONDRIAL"/>
    <property type="match status" value="1"/>
</dbReference>
<dbReference type="CDD" id="cd00419">
    <property type="entry name" value="Ferrochelatase_C"/>
    <property type="match status" value="1"/>
</dbReference>
<dbReference type="KEGG" id="sva:SVA_3864"/>
<dbReference type="PANTHER" id="PTHR11108">
    <property type="entry name" value="FERROCHELATASE"/>
    <property type="match status" value="1"/>
</dbReference>
<accession>A0A1C7AG18</accession>
<evidence type="ECO:0000256" key="7">
    <source>
        <dbReference type="HAMAP-Rule" id="MF_00323"/>
    </source>
</evidence>
<dbReference type="Gene3D" id="3.40.50.1400">
    <property type="match status" value="2"/>
</dbReference>
<comment type="catalytic activity">
    <reaction evidence="6">
        <text>Fe-coproporphyrin III + 2 H(+) = coproporphyrin III + Fe(2+)</text>
        <dbReference type="Rhea" id="RHEA:49572"/>
        <dbReference type="ChEBI" id="CHEBI:15378"/>
        <dbReference type="ChEBI" id="CHEBI:29033"/>
        <dbReference type="ChEBI" id="CHEBI:68438"/>
        <dbReference type="ChEBI" id="CHEBI:131725"/>
        <dbReference type="EC" id="4.99.1.9"/>
    </reaction>
    <physiologicalReaction direction="right-to-left" evidence="6">
        <dbReference type="Rhea" id="RHEA:49574"/>
    </physiologicalReaction>
</comment>
<keyword evidence="4 7" id="KW-0456">Lyase</keyword>
<name>A0A1C7AG18_9GAMM</name>
<dbReference type="PROSITE" id="PS00534">
    <property type="entry name" value="FERROCHELATASE"/>
    <property type="match status" value="1"/>
</dbReference>
<evidence type="ECO:0000313" key="10">
    <source>
        <dbReference type="Proteomes" id="UP000218899"/>
    </source>
</evidence>
<dbReference type="InterPro" id="IPR033659">
    <property type="entry name" value="Ferrochelatase_N"/>
</dbReference>
<gene>
    <name evidence="7" type="primary">hemH</name>
    <name evidence="9" type="ORF">SVA_3864</name>
</gene>
<evidence type="ECO:0000256" key="5">
    <source>
        <dbReference type="ARBA" id="ARBA00023244"/>
    </source>
</evidence>
<comment type="subcellular location">
    <subcellularLocation>
        <location evidence="7 8">Cytoplasm</location>
    </subcellularLocation>
</comment>
<reference evidence="9 10" key="1">
    <citation type="submission" date="2015-08" db="EMBL/GenBank/DDBJ databases">
        <title>Complete genome sequence of Sulfurifustis variabilis.</title>
        <authorList>
            <person name="Miura A."/>
            <person name="Kojima H."/>
            <person name="Fukui M."/>
        </authorList>
    </citation>
    <scope>NUCLEOTIDE SEQUENCE [LARGE SCALE GENOMIC DNA]</scope>
    <source>
        <strain evidence="10">skN76</strain>
    </source>
</reference>
<dbReference type="CDD" id="cd03411">
    <property type="entry name" value="Ferrochelatase_N"/>
    <property type="match status" value="1"/>
</dbReference>
<keyword evidence="5 7" id="KW-0627">Porphyrin biosynthesis</keyword>